<reference evidence="2 3" key="1">
    <citation type="journal article" date="2012" name="Science">
        <title>The Paleozoic origin of enzymatic lignin decomposition reconstructed from 31 fungal genomes.</title>
        <authorList>
            <person name="Floudas D."/>
            <person name="Binder M."/>
            <person name="Riley R."/>
            <person name="Barry K."/>
            <person name="Blanchette R.A."/>
            <person name="Henrissat B."/>
            <person name="Martinez A.T."/>
            <person name="Otillar R."/>
            <person name="Spatafora J.W."/>
            <person name="Yadav J.S."/>
            <person name="Aerts A."/>
            <person name="Benoit I."/>
            <person name="Boyd A."/>
            <person name="Carlson A."/>
            <person name="Copeland A."/>
            <person name="Coutinho P.M."/>
            <person name="de Vries R.P."/>
            <person name="Ferreira P."/>
            <person name="Findley K."/>
            <person name="Foster B."/>
            <person name="Gaskell J."/>
            <person name="Glotzer D."/>
            <person name="Gorecki P."/>
            <person name="Heitman J."/>
            <person name="Hesse C."/>
            <person name="Hori C."/>
            <person name="Igarashi K."/>
            <person name="Jurgens J.A."/>
            <person name="Kallen N."/>
            <person name="Kersten P."/>
            <person name="Kohler A."/>
            <person name="Kuees U."/>
            <person name="Kumar T.K.A."/>
            <person name="Kuo A."/>
            <person name="LaButti K."/>
            <person name="Larrondo L.F."/>
            <person name="Lindquist E."/>
            <person name="Ling A."/>
            <person name="Lombard V."/>
            <person name="Lucas S."/>
            <person name="Lundell T."/>
            <person name="Martin R."/>
            <person name="McLaughlin D.J."/>
            <person name="Morgenstern I."/>
            <person name="Morin E."/>
            <person name="Murat C."/>
            <person name="Nagy L.G."/>
            <person name="Nolan M."/>
            <person name="Ohm R.A."/>
            <person name="Patyshakuliyeva A."/>
            <person name="Rokas A."/>
            <person name="Ruiz-Duenas F.J."/>
            <person name="Sabat G."/>
            <person name="Salamov A."/>
            <person name="Samejima M."/>
            <person name="Schmutz J."/>
            <person name="Slot J.C."/>
            <person name="St John F."/>
            <person name="Stenlid J."/>
            <person name="Sun H."/>
            <person name="Sun S."/>
            <person name="Syed K."/>
            <person name="Tsang A."/>
            <person name="Wiebenga A."/>
            <person name="Young D."/>
            <person name="Pisabarro A."/>
            <person name="Eastwood D.C."/>
            <person name="Martin F."/>
            <person name="Cullen D."/>
            <person name="Grigoriev I.V."/>
            <person name="Hibbett D.S."/>
        </authorList>
    </citation>
    <scope>NUCLEOTIDE SEQUENCE [LARGE SCALE GENOMIC DNA]</scope>
    <source>
        <strain evidence="2 3">DJM-731 SS1</strain>
    </source>
</reference>
<dbReference type="HOGENOM" id="CLU_1686502_0_0_1"/>
<evidence type="ECO:0000256" key="1">
    <source>
        <dbReference type="SAM" id="MobiDB-lite"/>
    </source>
</evidence>
<protein>
    <submittedName>
        <fullName evidence="2">Uncharacterized protein</fullName>
    </submittedName>
</protein>
<dbReference type="EMBL" id="JH795855">
    <property type="protein sequence ID" value="EJU06377.1"/>
    <property type="molecule type" value="Genomic_DNA"/>
</dbReference>
<evidence type="ECO:0000313" key="3">
    <source>
        <dbReference type="Proteomes" id="UP000030653"/>
    </source>
</evidence>
<keyword evidence="3" id="KW-1185">Reference proteome</keyword>
<dbReference type="AlphaFoldDB" id="M5GFJ9"/>
<organism evidence="2 3">
    <name type="scientific">Dacryopinax primogenitus (strain DJM 731)</name>
    <name type="common">Brown rot fungus</name>
    <dbReference type="NCBI Taxonomy" id="1858805"/>
    <lineage>
        <taxon>Eukaryota</taxon>
        <taxon>Fungi</taxon>
        <taxon>Dikarya</taxon>
        <taxon>Basidiomycota</taxon>
        <taxon>Agaricomycotina</taxon>
        <taxon>Dacrymycetes</taxon>
        <taxon>Dacrymycetales</taxon>
        <taxon>Dacrymycetaceae</taxon>
        <taxon>Dacryopinax</taxon>
    </lineage>
</organism>
<proteinExistence type="predicted"/>
<dbReference type="Proteomes" id="UP000030653">
    <property type="component" value="Unassembled WGS sequence"/>
</dbReference>
<feature type="region of interest" description="Disordered" evidence="1">
    <location>
        <begin position="1"/>
        <end position="57"/>
    </location>
</feature>
<sequence length="156" mass="17804">MGSVPFSSPSSPVTSLSLVSGRHENPSRTFLRHPEHEHPYGPHEKQGNPHITYHAGDPLVQNDSRPALELELTCPRTRGRGAEPAFGRRRNRGVPFLRVRGRKREKLINPEEDHQYPFDPACDPLPRQLAARALVDRLIQKVECRRRSMLQRPKAE</sequence>
<feature type="compositionally biased region" description="Basic and acidic residues" evidence="1">
    <location>
        <begin position="21"/>
        <end position="47"/>
    </location>
</feature>
<evidence type="ECO:0000313" key="2">
    <source>
        <dbReference type="EMBL" id="EJU06377.1"/>
    </source>
</evidence>
<dbReference type="RefSeq" id="XP_040633271.1">
    <property type="nucleotide sequence ID" value="XM_040771566.1"/>
</dbReference>
<feature type="compositionally biased region" description="Low complexity" evidence="1">
    <location>
        <begin position="1"/>
        <end position="20"/>
    </location>
</feature>
<accession>M5GFJ9</accession>
<name>M5GFJ9_DACPD</name>
<gene>
    <name evidence="2" type="ORF">DACRYDRAFT_19557</name>
</gene>
<dbReference type="GeneID" id="63686628"/>